<dbReference type="AlphaFoldDB" id="A0A1G5UVR1"/>
<feature type="compositionally biased region" description="Basic residues" evidence="1">
    <location>
        <begin position="1"/>
        <end position="10"/>
    </location>
</feature>
<proteinExistence type="predicted"/>
<evidence type="ECO:0000313" key="2">
    <source>
        <dbReference type="EMBL" id="SDA37710.1"/>
    </source>
</evidence>
<evidence type="ECO:0000313" key="3">
    <source>
        <dbReference type="Proteomes" id="UP000199689"/>
    </source>
</evidence>
<reference evidence="2 3" key="1">
    <citation type="submission" date="2016-10" db="EMBL/GenBank/DDBJ databases">
        <authorList>
            <person name="de Groot N.N."/>
        </authorList>
    </citation>
    <scope>NUCLEOTIDE SEQUENCE [LARGE SCALE GENOMIC DNA]</scope>
    <source>
        <strain evidence="2 3">DSM 15230</strain>
    </source>
</reference>
<dbReference type="EMBL" id="FMXA01000003">
    <property type="protein sequence ID" value="SDA37710.1"/>
    <property type="molecule type" value="Genomic_DNA"/>
</dbReference>
<accession>A0A1G5UVR1</accession>
<name>A0A1G5UVR1_9FIRM</name>
<evidence type="ECO:0000256" key="1">
    <source>
        <dbReference type="SAM" id="MobiDB-lite"/>
    </source>
</evidence>
<dbReference type="Proteomes" id="UP000199689">
    <property type="component" value="Unassembled WGS sequence"/>
</dbReference>
<keyword evidence="3" id="KW-1185">Reference proteome</keyword>
<protein>
    <submittedName>
        <fullName evidence="2">Uncharacterized protein</fullName>
    </submittedName>
</protein>
<gene>
    <name evidence="2" type="ORF">SAMN02910343_00154</name>
</gene>
<organism evidence="2 3">
    <name type="scientific">Allisonella histaminiformans</name>
    <dbReference type="NCBI Taxonomy" id="209880"/>
    <lineage>
        <taxon>Bacteria</taxon>
        <taxon>Bacillati</taxon>
        <taxon>Bacillota</taxon>
        <taxon>Negativicutes</taxon>
        <taxon>Veillonellales</taxon>
        <taxon>Veillonellaceae</taxon>
        <taxon>Allisonella</taxon>
    </lineage>
</organism>
<feature type="compositionally biased region" description="Basic and acidic residues" evidence="1">
    <location>
        <begin position="11"/>
        <end position="39"/>
    </location>
</feature>
<sequence length="39" mass="4678">MNKHKHNQPGKHKESEHEELIRLRTENKLFKAENAAKKK</sequence>
<feature type="region of interest" description="Disordered" evidence="1">
    <location>
        <begin position="1"/>
        <end position="39"/>
    </location>
</feature>